<dbReference type="PANTHER" id="PTHR36307:SF1">
    <property type="entry name" value="FLAGELLA BASAL BODY P-RING FORMATION PROTEIN FLGA"/>
    <property type="match status" value="1"/>
</dbReference>
<keyword evidence="1" id="KW-1005">Bacterial flagellum biogenesis</keyword>
<dbReference type="EMBL" id="CP031358">
    <property type="protein sequence ID" value="AXK44143.1"/>
    <property type="molecule type" value="Genomic_DNA"/>
</dbReference>
<dbReference type="Gene3D" id="3.90.1210.10">
    <property type="entry name" value="Antifreeze-like/N-acetylneuraminic acid synthase C-terminal domain"/>
    <property type="match status" value="1"/>
</dbReference>
<sequence length="151" mass="15430">MIAGRLTGFAIGAAALLCAAPAAAQMVSADVLARTVQRGEIVSASDFESKELSAGSARSALSADEADGLEAVRTLRAGMPVRASYLSEPNLVRRGDPVTITIRSGALTITASGKALGDGAENETVRVFSDVTNHTFDAIVEGSGAVRVIAR</sequence>
<gene>
    <name evidence="3" type="primary">flgA</name>
    <name evidence="3" type="ORF">DVR09_16975</name>
</gene>
<keyword evidence="3" id="KW-0282">Flagellum</keyword>
<dbReference type="GO" id="GO:0042597">
    <property type="term" value="C:periplasmic space"/>
    <property type="evidence" value="ECO:0007669"/>
    <property type="project" value="UniProtKB-SubCell"/>
</dbReference>
<protein>
    <recommendedName>
        <fullName evidence="1">Flagella basal body P-ring formation protein FlgA</fullName>
    </recommendedName>
</protein>
<comment type="function">
    <text evidence="1">Involved in the assembly process of the P-ring formation. It may associate with FlgF on the rod constituting a structure essential for the P-ring assembly or may act as a modulator protein for the P-ring assembly.</text>
</comment>
<dbReference type="Gene3D" id="2.30.30.760">
    <property type="match status" value="1"/>
</dbReference>
<reference evidence="3 4" key="1">
    <citation type="submission" date="2018-07" db="EMBL/GenBank/DDBJ databases">
        <title>Genome sequence of Erythrobacter strain YH-07, an antagonistic bacterium isolated from Yellow Sea.</title>
        <authorList>
            <person name="Tang T."/>
            <person name="Liu Q."/>
            <person name="Sun X."/>
        </authorList>
    </citation>
    <scope>NUCLEOTIDE SEQUENCE [LARGE SCALE GENOMIC DNA]</scope>
    <source>
        <strain evidence="3 4">YH-07</strain>
        <plasmid evidence="3 4">unnamed</plasmid>
    </source>
</reference>
<dbReference type="AlphaFoldDB" id="A0A345YJP1"/>
<feature type="signal peptide" evidence="1">
    <location>
        <begin position="1"/>
        <end position="24"/>
    </location>
</feature>
<dbReference type="GO" id="GO:0044780">
    <property type="term" value="P:bacterial-type flagellum assembly"/>
    <property type="evidence" value="ECO:0007669"/>
    <property type="project" value="InterPro"/>
</dbReference>
<accession>A0A345YJP1</accession>
<dbReference type="RefSeq" id="WP_115418456.1">
    <property type="nucleotide sequence ID" value="NZ_CP031358.1"/>
</dbReference>
<dbReference type="NCBIfam" id="TIGR03170">
    <property type="entry name" value="flgA_cterm"/>
    <property type="match status" value="1"/>
</dbReference>
<keyword evidence="4" id="KW-1185">Reference proteome</keyword>
<keyword evidence="3" id="KW-0969">Cilium</keyword>
<dbReference type="InterPro" id="IPR039246">
    <property type="entry name" value="Flagellar_FlgA"/>
</dbReference>
<comment type="subcellular location">
    <subcellularLocation>
        <location evidence="1">Periplasm</location>
    </subcellularLocation>
</comment>
<dbReference type="CDD" id="cd11614">
    <property type="entry name" value="SAF_CpaB_FlgA_like"/>
    <property type="match status" value="1"/>
</dbReference>
<evidence type="ECO:0000313" key="4">
    <source>
        <dbReference type="Proteomes" id="UP000254508"/>
    </source>
</evidence>
<dbReference type="PANTHER" id="PTHR36307">
    <property type="entry name" value="FLAGELLA BASAL BODY P-RING FORMATION PROTEIN FLGA"/>
    <property type="match status" value="1"/>
</dbReference>
<dbReference type="OrthoDB" id="7619725at2"/>
<proteinExistence type="inferred from homology"/>
<keyword evidence="3" id="KW-0614">Plasmid</keyword>
<name>A0A345YJP1_9SPHN</name>
<keyword evidence="1" id="KW-0574">Periplasm</keyword>
<feature type="domain" description="Flagella basal body P-ring formation protein FlgA SAF" evidence="2">
    <location>
        <begin position="31"/>
        <end position="148"/>
    </location>
</feature>
<geneLocation type="plasmid" evidence="3 4">
    <name>unnamed</name>
</geneLocation>
<dbReference type="Pfam" id="PF13144">
    <property type="entry name" value="ChapFlgA"/>
    <property type="match status" value="1"/>
</dbReference>
<keyword evidence="3" id="KW-0966">Cell projection</keyword>
<evidence type="ECO:0000313" key="3">
    <source>
        <dbReference type="EMBL" id="AXK44143.1"/>
    </source>
</evidence>
<comment type="similarity">
    <text evidence="1">Belongs to the FlgA family.</text>
</comment>
<dbReference type="InterPro" id="IPR017585">
    <property type="entry name" value="SAF_FlgA"/>
</dbReference>
<evidence type="ECO:0000259" key="2">
    <source>
        <dbReference type="Pfam" id="PF13144"/>
    </source>
</evidence>
<dbReference type="KEGG" id="err:DVR09_16975"/>
<organism evidence="3 4">
    <name type="scientific">Erythrobacter aureus</name>
    <dbReference type="NCBI Taxonomy" id="2182384"/>
    <lineage>
        <taxon>Bacteria</taxon>
        <taxon>Pseudomonadati</taxon>
        <taxon>Pseudomonadota</taxon>
        <taxon>Alphaproteobacteria</taxon>
        <taxon>Sphingomonadales</taxon>
        <taxon>Erythrobacteraceae</taxon>
        <taxon>Erythrobacter/Porphyrobacter group</taxon>
        <taxon>Erythrobacter</taxon>
    </lineage>
</organism>
<evidence type="ECO:0000256" key="1">
    <source>
        <dbReference type="RuleBase" id="RU362063"/>
    </source>
</evidence>
<keyword evidence="1" id="KW-0732">Signal</keyword>
<feature type="chain" id="PRO_5016484084" description="Flagella basal body P-ring formation protein FlgA" evidence="1">
    <location>
        <begin position="25"/>
        <end position="151"/>
    </location>
</feature>
<dbReference type="Proteomes" id="UP000254508">
    <property type="component" value="Plasmid unnamed"/>
</dbReference>